<name>A0A1D9P386_9FIRM</name>
<dbReference type="OrthoDB" id="2002953at2"/>
<feature type="transmembrane region" description="Helical" evidence="1">
    <location>
        <begin position="276"/>
        <end position="299"/>
    </location>
</feature>
<keyword evidence="1" id="KW-1133">Transmembrane helix</keyword>
<dbReference type="Proteomes" id="UP000179284">
    <property type="component" value="Chromosome I"/>
</dbReference>
<sequence length="300" mass="34227">MNKIVFTFNNEIAEEINSKAKGKNNLDASMYARNGATSEITIDNDQIREVIKGEEGVFKDVSNNITEIGKIQKTDEFIFLQAGDYVYSVKRNSFTEGSEEELFRLIKNGNKGAAKNKAKEKKQDTVVKFDRKAQQKYWQKINKDNAVKRKVPLAQRFRIPLMVAMMGMLLTSIEILDPFNHMGDMAGNVITFRMLLNIPLSGVLGFFVGFLYVFFIMWFENQKESVRVTSIVLFPLTIAVFTFVSFLGTIPYIIYLLVKKDEGYGAYKVVNVAVKIMYVLVGVLFLISIIALIAFRIFFF</sequence>
<evidence type="ECO:0000256" key="1">
    <source>
        <dbReference type="SAM" id="Phobius"/>
    </source>
</evidence>
<evidence type="ECO:0000313" key="3">
    <source>
        <dbReference type="Proteomes" id="UP000179284"/>
    </source>
</evidence>
<feature type="transmembrane region" description="Helical" evidence="1">
    <location>
        <begin position="231"/>
        <end position="256"/>
    </location>
</feature>
<dbReference type="KEGG" id="bhu:bhn_I1946"/>
<dbReference type="RefSeq" id="WP_071176627.1">
    <property type="nucleotide sequence ID" value="NZ_CP017831.1"/>
</dbReference>
<reference evidence="3" key="1">
    <citation type="submission" date="2016-10" db="EMBL/GenBank/DDBJ databases">
        <title>The complete genome sequence of the rumen bacterium Butyrivibrio hungatei MB2003.</title>
        <authorList>
            <person name="Palevich N."/>
            <person name="Kelly W.J."/>
            <person name="Leahy S.C."/>
            <person name="Altermann E."/>
            <person name="Rakonjac J."/>
            <person name="Attwood G.T."/>
        </authorList>
    </citation>
    <scope>NUCLEOTIDE SEQUENCE [LARGE SCALE GENOMIC DNA]</scope>
    <source>
        <strain evidence="3">MB2003</strain>
    </source>
</reference>
<organism evidence="2 3">
    <name type="scientific">Butyrivibrio hungatei</name>
    <dbReference type="NCBI Taxonomy" id="185008"/>
    <lineage>
        <taxon>Bacteria</taxon>
        <taxon>Bacillati</taxon>
        <taxon>Bacillota</taxon>
        <taxon>Clostridia</taxon>
        <taxon>Lachnospirales</taxon>
        <taxon>Lachnospiraceae</taxon>
        <taxon>Butyrivibrio</taxon>
    </lineage>
</organism>
<keyword evidence="1" id="KW-0812">Transmembrane</keyword>
<proteinExistence type="predicted"/>
<gene>
    <name evidence="2" type="ORF">bhn_I1946</name>
</gene>
<accession>A0A1D9P386</accession>
<keyword evidence="1" id="KW-0472">Membrane</keyword>
<dbReference type="AlphaFoldDB" id="A0A1D9P386"/>
<feature type="transmembrane region" description="Helical" evidence="1">
    <location>
        <begin position="196"/>
        <end position="219"/>
    </location>
</feature>
<feature type="transmembrane region" description="Helical" evidence="1">
    <location>
        <begin position="157"/>
        <end position="176"/>
    </location>
</feature>
<evidence type="ECO:0000313" key="2">
    <source>
        <dbReference type="EMBL" id="AOZ96979.1"/>
    </source>
</evidence>
<protein>
    <submittedName>
        <fullName evidence="2">Uncharacterized protein</fullName>
    </submittedName>
</protein>
<dbReference type="EMBL" id="CP017831">
    <property type="protein sequence ID" value="AOZ96979.1"/>
    <property type="molecule type" value="Genomic_DNA"/>
</dbReference>
<keyword evidence="3" id="KW-1185">Reference proteome</keyword>